<evidence type="ECO:0000256" key="1">
    <source>
        <dbReference type="SAM" id="MobiDB-lite"/>
    </source>
</evidence>
<dbReference type="AlphaFoldDB" id="A0A1E1WL99"/>
<protein>
    <recommendedName>
        <fullName evidence="3">C2H2-type domain-containing protein</fullName>
    </recommendedName>
</protein>
<name>A0A1E1WL99_PECGO</name>
<evidence type="ECO:0008006" key="3">
    <source>
        <dbReference type="Google" id="ProtNLM"/>
    </source>
</evidence>
<feature type="non-terminal residue" evidence="2">
    <location>
        <position position="491"/>
    </location>
</feature>
<dbReference type="OrthoDB" id="7469786at2759"/>
<dbReference type="EMBL" id="GDQN01003264">
    <property type="protein sequence ID" value="JAT87790.1"/>
    <property type="molecule type" value="Transcribed_RNA"/>
</dbReference>
<feature type="compositionally biased region" description="Low complexity" evidence="1">
    <location>
        <begin position="464"/>
        <end position="485"/>
    </location>
</feature>
<accession>A0A1E1WL99</accession>
<feature type="region of interest" description="Disordered" evidence="1">
    <location>
        <begin position="457"/>
        <end position="491"/>
    </location>
</feature>
<reference evidence="2" key="1">
    <citation type="submission" date="2015-09" db="EMBL/GenBank/DDBJ databases">
        <title>De novo assembly of Pectinophora gossypiella (Pink Bollworm) gut transcriptome.</title>
        <authorList>
            <person name="Tassone E.E."/>
        </authorList>
    </citation>
    <scope>NUCLEOTIDE SEQUENCE</scope>
</reference>
<proteinExistence type="predicted"/>
<gene>
    <name evidence="2" type="ORF">g.14812</name>
</gene>
<sequence>MIFILFSLLLKVSISFAAISVLFSIMITAFKQSENCDMPNPEAEDTPLMNQIPFYVLNNDLQVIRTVANRRPDLATDNGDINEEEVENRVYFFDAIPNERDLLEDQSIVEYKVVNTAQNMENEYDMYCSTPTDTGSDIDDDLSEPDLEITLQEVPNGVIVNWSCYLPWSHWHTLVPSTVSEALLECVVCAEYCERESPHVESSRHAAALANARPKHKFDLALTRKIRDKYHCAVCNEAFEISEENNHFSSKTHEGNLLFSINKASDILDNSDYKNSIRNDTYQYRHLHQLPVQTDQESVASDTVHDNQNYINFQNNYDDFYEDDIPQVTYEFSYATMAKKAKAPVQNFIEVNLGDRKVNVRYDSWHMIIKPQPNKFWCMVCRRYDHLRHKSQHCEETEHLSNLDKCKLVEAYGEYFIRQVNSDDKLYHCGHCNNLQWNHEMDDHLESVHPRRARNISETAKPVNSPANKPTNTSNNTTRNTDNNAVKNTNT</sequence>
<organism evidence="2">
    <name type="scientific">Pectinophora gossypiella</name>
    <name type="common">Cotton pink bollworm</name>
    <name type="synonym">Depressaria gossypiella</name>
    <dbReference type="NCBI Taxonomy" id="13191"/>
    <lineage>
        <taxon>Eukaryota</taxon>
        <taxon>Metazoa</taxon>
        <taxon>Ecdysozoa</taxon>
        <taxon>Arthropoda</taxon>
        <taxon>Hexapoda</taxon>
        <taxon>Insecta</taxon>
        <taxon>Pterygota</taxon>
        <taxon>Neoptera</taxon>
        <taxon>Endopterygota</taxon>
        <taxon>Lepidoptera</taxon>
        <taxon>Glossata</taxon>
        <taxon>Ditrysia</taxon>
        <taxon>Gelechioidea</taxon>
        <taxon>Gelechiidae</taxon>
        <taxon>Apatetrinae</taxon>
        <taxon>Pectinophora</taxon>
    </lineage>
</organism>
<evidence type="ECO:0000313" key="2">
    <source>
        <dbReference type="EMBL" id="JAT87790.1"/>
    </source>
</evidence>